<gene>
    <name evidence="2" type="ORF">CF165_42175</name>
</gene>
<reference evidence="3" key="1">
    <citation type="submission" date="2017-07" db="EMBL/GenBank/DDBJ databases">
        <title>Comparative genome mining reveals phylogenetic distribution patterns of secondary metabolites in Amycolatopsis.</title>
        <authorList>
            <person name="Adamek M."/>
            <person name="Alanjary M."/>
            <person name="Sales-Ortells H."/>
            <person name="Goodfellow M."/>
            <person name="Bull A.T."/>
            <person name="Kalinowski J."/>
            <person name="Ziemert N."/>
        </authorList>
    </citation>
    <scope>NUCLEOTIDE SEQUENCE [LARGE SCALE GENOMIC DNA]</scope>
    <source>
        <strain evidence="3">H5</strain>
    </source>
</reference>
<dbReference type="InterPro" id="IPR002645">
    <property type="entry name" value="STAS_dom"/>
</dbReference>
<name>A0A229SNT7_9PSEU</name>
<protein>
    <recommendedName>
        <fullName evidence="1">STAS domain-containing protein</fullName>
    </recommendedName>
</protein>
<dbReference type="EMBL" id="NMUL01000060">
    <property type="protein sequence ID" value="OXM60444.1"/>
    <property type="molecule type" value="Genomic_DNA"/>
</dbReference>
<dbReference type="Proteomes" id="UP000215199">
    <property type="component" value="Unassembled WGS sequence"/>
</dbReference>
<sequence>MVFTMSTRYNSVNDVELHVAGEMSGFAPDALRVRIQGLILTDRLDLLLINLGQVTALSSAGIHTLLSGHITAIEHGASYRVRYAHGEVRHFLQLAGVLDLLA</sequence>
<dbReference type="PROSITE" id="PS50801">
    <property type="entry name" value="STAS"/>
    <property type="match status" value="1"/>
</dbReference>
<dbReference type="SUPFAM" id="SSF52091">
    <property type="entry name" value="SpoIIaa-like"/>
    <property type="match status" value="1"/>
</dbReference>
<dbReference type="AlphaFoldDB" id="A0A229SNT7"/>
<dbReference type="Pfam" id="PF01740">
    <property type="entry name" value="STAS"/>
    <property type="match status" value="1"/>
</dbReference>
<feature type="domain" description="STAS" evidence="1">
    <location>
        <begin position="17"/>
        <end position="102"/>
    </location>
</feature>
<dbReference type="OrthoDB" id="3297821at2"/>
<dbReference type="RefSeq" id="WP_093953199.1">
    <property type="nucleotide sequence ID" value="NZ_NMUL01000060.1"/>
</dbReference>
<keyword evidence="3" id="KW-1185">Reference proteome</keyword>
<dbReference type="Gene3D" id="3.30.750.24">
    <property type="entry name" value="STAS domain"/>
    <property type="match status" value="1"/>
</dbReference>
<evidence type="ECO:0000313" key="3">
    <source>
        <dbReference type="Proteomes" id="UP000215199"/>
    </source>
</evidence>
<accession>A0A229SNT7</accession>
<organism evidence="2 3">
    <name type="scientific">Amycolatopsis vastitatis</name>
    <dbReference type="NCBI Taxonomy" id="1905142"/>
    <lineage>
        <taxon>Bacteria</taxon>
        <taxon>Bacillati</taxon>
        <taxon>Actinomycetota</taxon>
        <taxon>Actinomycetes</taxon>
        <taxon>Pseudonocardiales</taxon>
        <taxon>Pseudonocardiaceae</taxon>
        <taxon>Amycolatopsis</taxon>
    </lineage>
</organism>
<evidence type="ECO:0000313" key="2">
    <source>
        <dbReference type="EMBL" id="OXM60444.1"/>
    </source>
</evidence>
<comment type="caution">
    <text evidence="2">The sequence shown here is derived from an EMBL/GenBank/DDBJ whole genome shotgun (WGS) entry which is preliminary data.</text>
</comment>
<evidence type="ECO:0000259" key="1">
    <source>
        <dbReference type="PROSITE" id="PS50801"/>
    </source>
</evidence>
<proteinExistence type="predicted"/>
<dbReference type="InterPro" id="IPR036513">
    <property type="entry name" value="STAS_dom_sf"/>
</dbReference>